<proteinExistence type="predicted"/>
<evidence type="ECO:0000313" key="2">
    <source>
        <dbReference type="EMBL" id="KAA3488326.1"/>
    </source>
</evidence>
<dbReference type="EMBL" id="SMMG02000001">
    <property type="protein sequence ID" value="KAA3488326.1"/>
    <property type="molecule type" value="Genomic_DNA"/>
</dbReference>
<feature type="domain" description="Retrovirus-related Pol polyprotein from transposon TNT 1-94-like beta-barrel" evidence="1">
    <location>
        <begin position="113"/>
        <end position="146"/>
    </location>
</feature>
<comment type="caution">
    <text evidence="2">The sequence shown here is derived from an EMBL/GenBank/DDBJ whole genome shotgun (WGS) entry which is preliminary data.</text>
</comment>
<dbReference type="PANTHER" id="PTHR35317">
    <property type="entry name" value="OS04G0629600 PROTEIN"/>
    <property type="match status" value="1"/>
</dbReference>
<dbReference type="Pfam" id="PF14223">
    <property type="entry name" value="Retrotran_gag_2"/>
    <property type="match status" value="1"/>
</dbReference>
<dbReference type="InterPro" id="IPR054722">
    <property type="entry name" value="PolX-like_BBD"/>
</dbReference>
<gene>
    <name evidence="2" type="ORF">EPI10_032095</name>
</gene>
<evidence type="ECO:0000259" key="1">
    <source>
        <dbReference type="Pfam" id="PF22936"/>
    </source>
</evidence>
<dbReference type="OrthoDB" id="991447at2759"/>
<keyword evidence="3" id="KW-1185">Reference proteome</keyword>
<dbReference type="PANTHER" id="PTHR35317:SF31">
    <property type="entry name" value="DUF4219 DOMAIN-CONTAINING PROTEIN"/>
    <property type="match status" value="1"/>
</dbReference>
<name>A0A5B6X412_9ROSI</name>
<dbReference type="AlphaFoldDB" id="A0A5B6X412"/>
<dbReference type="Proteomes" id="UP000325315">
    <property type="component" value="Unassembled WGS sequence"/>
</dbReference>
<protein>
    <submittedName>
        <fullName evidence="2">Golgin subfamily A member 3-like</fullName>
    </submittedName>
</protein>
<dbReference type="Pfam" id="PF22936">
    <property type="entry name" value="Pol_BBD"/>
    <property type="match status" value="1"/>
</dbReference>
<accession>A0A5B6X412</accession>
<sequence>MACEAPKQVWDKLKKEFQGSDKTRQQQLINVIRDFENLKMREAEIMKQYADKTMSMVNSIKLLRDQFSDRRVVEKVINTLPGRSQAADGNQAQEEHLFTASCFGSNSKVNKSWLIDSGCTNYMTSDESIFRKIDTSFASKVRIRNG</sequence>
<reference evidence="2" key="1">
    <citation type="submission" date="2019-08" db="EMBL/GenBank/DDBJ databases">
        <authorList>
            <person name="Liu F."/>
        </authorList>
    </citation>
    <scope>NUCLEOTIDE SEQUENCE [LARGE SCALE GENOMIC DNA]</scope>
    <source>
        <strain evidence="2">PA1801</strain>
        <tissue evidence="2">Leaf</tissue>
    </source>
</reference>
<evidence type="ECO:0000313" key="3">
    <source>
        <dbReference type="Proteomes" id="UP000325315"/>
    </source>
</evidence>
<organism evidence="2 3">
    <name type="scientific">Gossypium australe</name>
    <dbReference type="NCBI Taxonomy" id="47621"/>
    <lineage>
        <taxon>Eukaryota</taxon>
        <taxon>Viridiplantae</taxon>
        <taxon>Streptophyta</taxon>
        <taxon>Embryophyta</taxon>
        <taxon>Tracheophyta</taxon>
        <taxon>Spermatophyta</taxon>
        <taxon>Magnoliopsida</taxon>
        <taxon>eudicotyledons</taxon>
        <taxon>Gunneridae</taxon>
        <taxon>Pentapetalae</taxon>
        <taxon>rosids</taxon>
        <taxon>malvids</taxon>
        <taxon>Malvales</taxon>
        <taxon>Malvaceae</taxon>
        <taxon>Malvoideae</taxon>
        <taxon>Gossypium</taxon>
    </lineage>
</organism>